<dbReference type="VEuPathDB" id="FungiDB:SPRG_18134"/>
<reference evidence="2 3" key="1">
    <citation type="journal article" date="2013" name="PLoS Genet.">
        <title>Distinctive expansion of potential virulence genes in the genome of the oomycete fish pathogen Saprolegnia parasitica.</title>
        <authorList>
            <person name="Jiang R.H."/>
            <person name="de Bruijn I."/>
            <person name="Haas B.J."/>
            <person name="Belmonte R."/>
            <person name="Lobach L."/>
            <person name="Christie J."/>
            <person name="van den Ackerveken G."/>
            <person name="Bottin A."/>
            <person name="Bulone V."/>
            <person name="Diaz-Moreno S.M."/>
            <person name="Dumas B."/>
            <person name="Fan L."/>
            <person name="Gaulin E."/>
            <person name="Govers F."/>
            <person name="Grenville-Briggs L.J."/>
            <person name="Horner N.R."/>
            <person name="Levin J.Z."/>
            <person name="Mammella M."/>
            <person name="Meijer H.J."/>
            <person name="Morris P."/>
            <person name="Nusbaum C."/>
            <person name="Oome S."/>
            <person name="Phillips A.J."/>
            <person name="van Rooyen D."/>
            <person name="Rzeszutek E."/>
            <person name="Saraiva M."/>
            <person name="Secombes C.J."/>
            <person name="Seidl M.F."/>
            <person name="Snel B."/>
            <person name="Stassen J.H."/>
            <person name="Sykes S."/>
            <person name="Tripathy S."/>
            <person name="van den Berg H."/>
            <person name="Vega-Arreguin J.C."/>
            <person name="Wawra S."/>
            <person name="Young S.K."/>
            <person name="Zeng Q."/>
            <person name="Dieguez-Uribeondo J."/>
            <person name="Russ C."/>
            <person name="Tyler B.M."/>
            <person name="van West P."/>
        </authorList>
    </citation>
    <scope>NUCLEOTIDE SEQUENCE [LARGE SCALE GENOMIC DNA]</scope>
    <source>
        <strain evidence="2 3">CBS 223.65</strain>
    </source>
</reference>
<dbReference type="Pfam" id="PF04564">
    <property type="entry name" value="U-box"/>
    <property type="match status" value="1"/>
</dbReference>
<gene>
    <name evidence="2" type="ORF">SPRG_18134</name>
</gene>
<dbReference type="GO" id="GO:0016567">
    <property type="term" value="P:protein ubiquitination"/>
    <property type="evidence" value="ECO:0007669"/>
    <property type="project" value="InterPro"/>
</dbReference>
<proteinExistence type="predicted"/>
<organism evidence="2 3">
    <name type="scientific">Saprolegnia parasitica (strain CBS 223.65)</name>
    <dbReference type="NCBI Taxonomy" id="695850"/>
    <lineage>
        <taxon>Eukaryota</taxon>
        <taxon>Sar</taxon>
        <taxon>Stramenopiles</taxon>
        <taxon>Oomycota</taxon>
        <taxon>Saprolegniomycetes</taxon>
        <taxon>Saprolegniales</taxon>
        <taxon>Saprolegniaceae</taxon>
        <taxon>Saprolegnia</taxon>
    </lineage>
</organism>
<evidence type="ECO:0000259" key="1">
    <source>
        <dbReference type="SMART" id="SM00504"/>
    </source>
</evidence>
<sequence length="116" mass="12943">MCEVLLSVDGRRLPPVRDKKVFQQENGPQSPPAATIPAKFLCPINRSLMLEPMYSAETELTYEHQAIVHVVQDGAGVCPVTQRSVDLHKLVLNTKLQHEIRAFQTRQAEDDAVLAP</sequence>
<feature type="domain" description="U-box" evidence="1">
    <location>
        <begin position="39"/>
        <end position="103"/>
    </location>
</feature>
<evidence type="ECO:0000313" key="3">
    <source>
        <dbReference type="Proteomes" id="UP000030745"/>
    </source>
</evidence>
<keyword evidence="3" id="KW-1185">Reference proteome</keyword>
<dbReference type="KEGG" id="spar:SPRG_18134"/>
<evidence type="ECO:0000313" key="2">
    <source>
        <dbReference type="EMBL" id="KDO16337.1"/>
    </source>
</evidence>
<dbReference type="InterPro" id="IPR013083">
    <property type="entry name" value="Znf_RING/FYVE/PHD"/>
</dbReference>
<dbReference type="AlphaFoldDB" id="A0A067BNR5"/>
<dbReference type="EMBL" id="KK584185">
    <property type="protein sequence ID" value="KDO16337.1"/>
    <property type="molecule type" value="Genomic_DNA"/>
</dbReference>
<dbReference type="SUPFAM" id="SSF57850">
    <property type="entry name" value="RING/U-box"/>
    <property type="match status" value="1"/>
</dbReference>
<accession>A0A067BNR5</accession>
<dbReference type="Proteomes" id="UP000030745">
    <property type="component" value="Unassembled WGS sequence"/>
</dbReference>
<dbReference type="RefSeq" id="XP_012212957.1">
    <property type="nucleotide sequence ID" value="XM_012357567.1"/>
</dbReference>
<dbReference type="GO" id="GO:0004842">
    <property type="term" value="F:ubiquitin-protein transferase activity"/>
    <property type="evidence" value="ECO:0007669"/>
    <property type="project" value="InterPro"/>
</dbReference>
<name>A0A067BNR5_SAPPC</name>
<dbReference type="Gene3D" id="3.30.40.10">
    <property type="entry name" value="Zinc/RING finger domain, C3HC4 (zinc finger)"/>
    <property type="match status" value="1"/>
</dbReference>
<protein>
    <recommendedName>
        <fullName evidence="1">U-box domain-containing protein</fullName>
    </recommendedName>
</protein>
<dbReference type="SMART" id="SM00504">
    <property type="entry name" value="Ubox"/>
    <property type="match status" value="1"/>
</dbReference>
<dbReference type="GeneID" id="24139660"/>
<dbReference type="InterPro" id="IPR003613">
    <property type="entry name" value="Ubox_domain"/>
</dbReference>